<organism evidence="14 15">
    <name type="scientific">Candidatus Liberibacter solanacearum</name>
    <dbReference type="NCBI Taxonomy" id="556287"/>
    <lineage>
        <taxon>Bacteria</taxon>
        <taxon>Pseudomonadati</taxon>
        <taxon>Pseudomonadota</taxon>
        <taxon>Alphaproteobacteria</taxon>
        <taxon>Hyphomicrobiales</taxon>
        <taxon>Rhizobiaceae</taxon>
        <taxon>Liberibacter</taxon>
    </lineage>
</organism>
<keyword evidence="7 14" id="KW-0418">Kinase</keyword>
<protein>
    <recommendedName>
        <fullName evidence="4">2-amino-4-hydroxy-6-hydroxymethyldihydropteridine pyrophosphokinase</fullName>
        <ecNumber evidence="3">2.7.6.3</ecNumber>
    </recommendedName>
    <alternativeName>
        <fullName evidence="11">6-hydroxymethyl-7,8-dihydropterin pyrophosphokinase</fullName>
    </alternativeName>
    <alternativeName>
        <fullName evidence="12">7,8-dihydro-6-hydroxymethylpterin-pyrophosphokinase</fullName>
    </alternativeName>
</protein>
<dbReference type="PROSITE" id="PS00794">
    <property type="entry name" value="HPPK"/>
    <property type="match status" value="1"/>
</dbReference>
<gene>
    <name evidence="14" type="ORF">AYO25_05075</name>
</gene>
<evidence type="ECO:0000313" key="15">
    <source>
        <dbReference type="Proteomes" id="UP000189542"/>
    </source>
</evidence>
<evidence type="ECO:0000313" key="14">
    <source>
        <dbReference type="EMBL" id="ONI58411.1"/>
    </source>
</evidence>
<dbReference type="OrthoDB" id="9808041at2"/>
<comment type="function">
    <text evidence="10">Catalyzes the transfer of pyrophosphate from adenosine triphosphate (ATP) to 6-hydroxymethyl-7,8-dihydropterin, an enzymatic step in folate biosynthesis pathway.</text>
</comment>
<accession>A0A1V2N6T5</accession>
<evidence type="ECO:0000256" key="5">
    <source>
        <dbReference type="ARBA" id="ARBA00022679"/>
    </source>
</evidence>
<dbReference type="EC" id="2.7.6.3" evidence="3"/>
<dbReference type="NCBIfam" id="TIGR01498">
    <property type="entry name" value="folK"/>
    <property type="match status" value="1"/>
</dbReference>
<dbReference type="GO" id="GO:0046656">
    <property type="term" value="P:folic acid biosynthetic process"/>
    <property type="evidence" value="ECO:0007669"/>
    <property type="project" value="UniProtKB-KW"/>
</dbReference>
<dbReference type="Gene3D" id="3.30.70.560">
    <property type="entry name" value="7,8-Dihydro-6-hydroxymethylpterin-pyrophosphokinase HPPK"/>
    <property type="match status" value="1"/>
</dbReference>
<evidence type="ECO:0000259" key="13">
    <source>
        <dbReference type="PROSITE" id="PS00794"/>
    </source>
</evidence>
<dbReference type="Proteomes" id="UP000189542">
    <property type="component" value="Unassembled WGS sequence"/>
</dbReference>
<dbReference type="InterPro" id="IPR000550">
    <property type="entry name" value="Hppk"/>
</dbReference>
<dbReference type="GO" id="GO:0016301">
    <property type="term" value="F:kinase activity"/>
    <property type="evidence" value="ECO:0007669"/>
    <property type="project" value="UniProtKB-KW"/>
</dbReference>
<evidence type="ECO:0000256" key="4">
    <source>
        <dbReference type="ARBA" id="ARBA00016218"/>
    </source>
</evidence>
<evidence type="ECO:0000256" key="10">
    <source>
        <dbReference type="ARBA" id="ARBA00029409"/>
    </source>
</evidence>
<evidence type="ECO:0000256" key="12">
    <source>
        <dbReference type="ARBA" id="ARBA00033413"/>
    </source>
</evidence>
<dbReference type="EMBL" id="LVWB01000015">
    <property type="protein sequence ID" value="ONI58411.1"/>
    <property type="molecule type" value="Genomic_DNA"/>
</dbReference>
<keyword evidence="9" id="KW-0289">Folate biosynthesis</keyword>
<name>A0A1V2N6T5_9HYPH</name>
<dbReference type="PANTHER" id="PTHR43071:SF1">
    <property type="entry name" value="2-AMINO-4-HYDROXY-6-HYDROXYMETHYLDIHYDROPTERIDINE PYROPHOSPHOKINASE"/>
    <property type="match status" value="1"/>
</dbReference>
<evidence type="ECO:0000256" key="6">
    <source>
        <dbReference type="ARBA" id="ARBA00022741"/>
    </source>
</evidence>
<comment type="caution">
    <text evidence="14">The sequence shown here is derived from an EMBL/GenBank/DDBJ whole genome shotgun (WGS) entry which is preliminary data.</text>
</comment>
<evidence type="ECO:0000256" key="9">
    <source>
        <dbReference type="ARBA" id="ARBA00022909"/>
    </source>
</evidence>
<evidence type="ECO:0000256" key="3">
    <source>
        <dbReference type="ARBA" id="ARBA00013253"/>
    </source>
</evidence>
<dbReference type="GO" id="GO:0046654">
    <property type="term" value="P:tetrahydrofolate biosynthetic process"/>
    <property type="evidence" value="ECO:0007669"/>
    <property type="project" value="UniProtKB-UniPathway"/>
</dbReference>
<evidence type="ECO:0000256" key="2">
    <source>
        <dbReference type="ARBA" id="ARBA00005810"/>
    </source>
</evidence>
<dbReference type="AlphaFoldDB" id="A0A1V2N6T5"/>
<dbReference type="SUPFAM" id="SSF55083">
    <property type="entry name" value="6-hydroxymethyl-7,8-dihydropterin pyrophosphokinase, HPPK"/>
    <property type="match status" value="1"/>
</dbReference>
<dbReference type="InterPro" id="IPR035907">
    <property type="entry name" value="Hppk_sf"/>
</dbReference>
<dbReference type="PANTHER" id="PTHR43071">
    <property type="entry name" value="2-AMINO-4-HYDROXY-6-HYDROXYMETHYLDIHYDROPTERIDINE PYROPHOSPHOKINASE"/>
    <property type="match status" value="1"/>
</dbReference>
<sequence>MWKPESNINIKINPDDFIAIGIGSNIGDKKKYISRALNLIHQHNNCEIIAVSRLYKTVPWGKIDQDFFLNAVALVRTKISPDSLLDILLSIENNLKRQRNEKWGARTIDLDILLAGKYSSSTERLTIPHPYIVQRAFVLVPLADVAPHMVIHGFSVIDWIKKIDVSGVQVINEGYYWWCDL</sequence>
<evidence type="ECO:0000256" key="1">
    <source>
        <dbReference type="ARBA" id="ARBA00005051"/>
    </source>
</evidence>
<keyword evidence="8" id="KW-0067">ATP-binding</keyword>
<evidence type="ECO:0000256" key="7">
    <source>
        <dbReference type="ARBA" id="ARBA00022777"/>
    </source>
</evidence>
<reference evidence="14 15" key="1">
    <citation type="journal article" date="2017" name="PLoS ONE">
        <title>Genomic sequence of 'Candidatus Liberibacter solanacearum' haplotype C and its comparison with haplotype A and B genomes.</title>
        <authorList>
            <person name="Wang J."/>
            <person name="Haapalainen M."/>
            <person name="Schott T."/>
            <person name="Thompson S.M."/>
            <person name="Smith G.R."/>
            <person name="Nissinen A.I."/>
            <person name="Pirhonen M."/>
        </authorList>
    </citation>
    <scope>NUCLEOTIDE SEQUENCE [LARGE SCALE GENOMIC DNA]</scope>
    <source>
        <strain evidence="14 15">FIN111</strain>
    </source>
</reference>
<proteinExistence type="inferred from homology"/>
<keyword evidence="5" id="KW-0808">Transferase</keyword>
<dbReference type="CDD" id="cd00483">
    <property type="entry name" value="HPPK"/>
    <property type="match status" value="1"/>
</dbReference>
<comment type="pathway">
    <text evidence="1">Cofactor biosynthesis; tetrahydrofolate biosynthesis; 2-amino-4-hydroxy-6-hydroxymethyl-7,8-dihydropteridine diphosphate from 7,8-dihydroneopterin triphosphate: step 4/4.</text>
</comment>
<dbReference type="RefSeq" id="WP_076969266.1">
    <property type="nucleotide sequence ID" value="NZ_LVWB01000015.1"/>
</dbReference>
<dbReference type="GO" id="GO:0003848">
    <property type="term" value="F:2-amino-4-hydroxy-6-hydroxymethyldihydropteridine diphosphokinase activity"/>
    <property type="evidence" value="ECO:0007669"/>
    <property type="project" value="UniProtKB-EC"/>
</dbReference>
<keyword evidence="6" id="KW-0547">Nucleotide-binding</keyword>
<evidence type="ECO:0000256" key="8">
    <source>
        <dbReference type="ARBA" id="ARBA00022840"/>
    </source>
</evidence>
<comment type="similarity">
    <text evidence="2">Belongs to the HPPK family.</text>
</comment>
<dbReference type="Pfam" id="PF01288">
    <property type="entry name" value="HPPK"/>
    <property type="match status" value="1"/>
</dbReference>
<feature type="domain" description="7,8-dihydro-6-hydroxymethylpterin-pyrophosphokinase" evidence="13">
    <location>
        <begin position="102"/>
        <end position="113"/>
    </location>
</feature>
<dbReference type="UniPathway" id="UPA00077">
    <property type="reaction ID" value="UER00155"/>
</dbReference>
<evidence type="ECO:0000256" key="11">
    <source>
        <dbReference type="ARBA" id="ARBA00029766"/>
    </source>
</evidence>
<dbReference type="GO" id="GO:0005524">
    <property type="term" value="F:ATP binding"/>
    <property type="evidence" value="ECO:0007669"/>
    <property type="project" value="UniProtKB-KW"/>
</dbReference>